<dbReference type="Pfam" id="PF25539">
    <property type="entry name" value="Bestrophin_2"/>
    <property type="match status" value="1"/>
</dbReference>
<name>K0SD81_THAOC</name>
<keyword evidence="4" id="KW-0812">Transmembrane</keyword>
<dbReference type="OrthoDB" id="1368at2759"/>
<evidence type="ECO:0000256" key="9">
    <source>
        <dbReference type="SAM" id="SignalP"/>
    </source>
</evidence>
<keyword evidence="5" id="KW-1133">Transmembrane helix</keyword>
<gene>
    <name evidence="10" type="ORF">THAOC_16456</name>
</gene>
<sequence>MRARRAWLLGAVAALIECTIRTRALPLHTSVSARDATRTISRSGRDATRTIYTSRADISLAAKNPSTKYLQDLNADSSSEIDLVDNDRTVDVDVGDDYADSVLNPSVGNRTDVGDDGDDDYADSVLTPAVGNRTDDAYVVDTNEETEPIFDTAVDAEDVDDSLRREPNATASDSRSAKKKRGINLFQNIFGRSAREKAREESARARLWKEWLSTGKKSRQTMAEGSELIPELAGELDEGDDYVVVAVPASAADGFGQVLPSFPGGKLFQKSIAGTSLGSGRNRTKVEKTPDKPRETKKKDKLKVRREPGFISANDWKHNIWNIPTSSILRNVLNPVKDVFVWATVLSILHKMLQKYSFSDSAATIGRGVFKVKGTTAADWFVRHMQLPAIQHTIMVSAMSLLLVFRTNSAYQRFAEGRKIWNDIVDTTRDFSRMLKLYEFAIGREKCRRLNNLLASFPYLLRHRIRPSSTSFSPVNDDTVERDVFNSLLLYQDECLRDTDSQVGSLTYDEEETGASRRAQRELYWVDKRTLPWSLLPGSALELCSRAQNRPLWVCDRMAAELSVVDDDLPKFTNRERLALIGYAEKLSRSIGACERIHQTVVPLSYARHALRSVTAWLWTLPFALIKDVGLYTGPVVAVLAWCLFGIYEIGTRIEDPFQGTLRLSVYCDAIRRDVLADSIARDTAFILDESKRSDDEEGVYDAILESDSESDEYANGSSAAAAPKQNDQIEFIRNLSKMSF</sequence>
<keyword evidence="2" id="KW-0813">Transport</keyword>
<evidence type="ECO:0000256" key="8">
    <source>
        <dbReference type="SAM" id="MobiDB-lite"/>
    </source>
</evidence>
<dbReference type="PANTHER" id="PTHR33281">
    <property type="entry name" value="UPF0187 PROTEIN YNEE"/>
    <property type="match status" value="1"/>
</dbReference>
<dbReference type="PANTHER" id="PTHR33281:SF19">
    <property type="entry name" value="VOLTAGE-DEPENDENT ANION CHANNEL-FORMING PROTEIN YNEE"/>
    <property type="match status" value="1"/>
</dbReference>
<keyword evidence="6" id="KW-0406">Ion transport</keyword>
<accession>K0SD81</accession>
<feature type="region of interest" description="Disordered" evidence="8">
    <location>
        <begin position="273"/>
        <end position="303"/>
    </location>
</feature>
<evidence type="ECO:0000256" key="1">
    <source>
        <dbReference type="ARBA" id="ARBA00004651"/>
    </source>
</evidence>
<evidence type="ECO:0000256" key="4">
    <source>
        <dbReference type="ARBA" id="ARBA00022692"/>
    </source>
</evidence>
<dbReference type="InterPro" id="IPR044669">
    <property type="entry name" value="YneE/VCCN1/2-like"/>
</dbReference>
<dbReference type="GO" id="GO:0005254">
    <property type="term" value="F:chloride channel activity"/>
    <property type="evidence" value="ECO:0007669"/>
    <property type="project" value="InterPro"/>
</dbReference>
<keyword evidence="3" id="KW-1003">Cell membrane</keyword>
<reference evidence="10 11" key="1">
    <citation type="journal article" date="2012" name="Genome Biol.">
        <title>Genome and low-iron response of an oceanic diatom adapted to chronic iron limitation.</title>
        <authorList>
            <person name="Lommer M."/>
            <person name="Specht M."/>
            <person name="Roy A.S."/>
            <person name="Kraemer L."/>
            <person name="Andreson R."/>
            <person name="Gutowska M.A."/>
            <person name="Wolf J."/>
            <person name="Bergner S.V."/>
            <person name="Schilhabel M.B."/>
            <person name="Klostermeier U.C."/>
            <person name="Beiko R.G."/>
            <person name="Rosenstiel P."/>
            <person name="Hippler M."/>
            <person name="Laroche J."/>
        </authorList>
    </citation>
    <scope>NUCLEOTIDE SEQUENCE [LARGE SCALE GENOMIC DNA]</scope>
    <source>
        <strain evidence="10 11">CCMP1005</strain>
    </source>
</reference>
<evidence type="ECO:0000256" key="2">
    <source>
        <dbReference type="ARBA" id="ARBA00022448"/>
    </source>
</evidence>
<proteinExistence type="predicted"/>
<feature type="signal peptide" evidence="9">
    <location>
        <begin position="1"/>
        <end position="24"/>
    </location>
</feature>
<organism evidence="10 11">
    <name type="scientific">Thalassiosira oceanica</name>
    <name type="common">Marine diatom</name>
    <dbReference type="NCBI Taxonomy" id="159749"/>
    <lineage>
        <taxon>Eukaryota</taxon>
        <taxon>Sar</taxon>
        <taxon>Stramenopiles</taxon>
        <taxon>Ochrophyta</taxon>
        <taxon>Bacillariophyta</taxon>
        <taxon>Coscinodiscophyceae</taxon>
        <taxon>Thalassiosirophycidae</taxon>
        <taxon>Thalassiosirales</taxon>
        <taxon>Thalassiosiraceae</taxon>
        <taxon>Thalassiosira</taxon>
    </lineage>
</organism>
<evidence type="ECO:0000256" key="7">
    <source>
        <dbReference type="ARBA" id="ARBA00023136"/>
    </source>
</evidence>
<feature type="compositionally biased region" description="Basic and acidic residues" evidence="8">
    <location>
        <begin position="284"/>
        <end position="298"/>
    </location>
</feature>
<evidence type="ECO:0000256" key="5">
    <source>
        <dbReference type="ARBA" id="ARBA00022989"/>
    </source>
</evidence>
<dbReference type="eggNOG" id="ENOG502QSQE">
    <property type="taxonomic scope" value="Eukaryota"/>
</dbReference>
<feature type="chain" id="PRO_5003837701" description="Bestrophin homolog" evidence="9">
    <location>
        <begin position="25"/>
        <end position="741"/>
    </location>
</feature>
<dbReference type="EMBL" id="AGNL01018542">
    <property type="protein sequence ID" value="EJK62914.1"/>
    <property type="molecule type" value="Genomic_DNA"/>
</dbReference>
<comment type="caution">
    <text evidence="10">The sequence shown here is derived from an EMBL/GenBank/DDBJ whole genome shotgun (WGS) entry which is preliminary data.</text>
</comment>
<feature type="region of interest" description="Disordered" evidence="8">
    <location>
        <begin position="157"/>
        <end position="177"/>
    </location>
</feature>
<evidence type="ECO:0008006" key="12">
    <source>
        <dbReference type="Google" id="ProtNLM"/>
    </source>
</evidence>
<evidence type="ECO:0000313" key="11">
    <source>
        <dbReference type="Proteomes" id="UP000266841"/>
    </source>
</evidence>
<dbReference type="AlphaFoldDB" id="K0SD81"/>
<dbReference type="GO" id="GO:0005886">
    <property type="term" value="C:plasma membrane"/>
    <property type="evidence" value="ECO:0007669"/>
    <property type="project" value="UniProtKB-SubCell"/>
</dbReference>
<protein>
    <recommendedName>
        <fullName evidence="12">Bestrophin homolog</fullName>
    </recommendedName>
</protein>
<evidence type="ECO:0000256" key="3">
    <source>
        <dbReference type="ARBA" id="ARBA00022475"/>
    </source>
</evidence>
<keyword evidence="9" id="KW-0732">Signal</keyword>
<comment type="subcellular location">
    <subcellularLocation>
        <location evidence="1">Cell membrane</location>
        <topology evidence="1">Multi-pass membrane protein</topology>
    </subcellularLocation>
</comment>
<dbReference type="Proteomes" id="UP000266841">
    <property type="component" value="Unassembled WGS sequence"/>
</dbReference>
<evidence type="ECO:0000256" key="6">
    <source>
        <dbReference type="ARBA" id="ARBA00023065"/>
    </source>
</evidence>
<keyword evidence="7" id="KW-0472">Membrane</keyword>
<keyword evidence="11" id="KW-1185">Reference proteome</keyword>
<evidence type="ECO:0000313" key="10">
    <source>
        <dbReference type="EMBL" id="EJK62914.1"/>
    </source>
</evidence>